<reference evidence="6 7" key="1">
    <citation type="submission" date="2022-10" db="EMBL/GenBank/DDBJ databases">
        <title>High-quality genome sequences of two octocoral-associated bacteria, Endozoicomonas euniceicola EF212 and Endozoicomonas gorgoniicola PS125.</title>
        <authorList>
            <person name="Chiou Y.-J."/>
            <person name="Chen Y.-H."/>
        </authorList>
    </citation>
    <scope>NUCLEOTIDE SEQUENCE [LARGE SCALE GENOMIC DNA]</scope>
    <source>
        <strain evidence="6 7">PS125</strain>
    </source>
</reference>
<dbReference type="InterPro" id="IPR001761">
    <property type="entry name" value="Peripla_BP/Lac1_sug-bd_dom"/>
</dbReference>
<dbReference type="Gene3D" id="1.10.260.40">
    <property type="entry name" value="lambda repressor-like DNA-binding domains"/>
    <property type="match status" value="1"/>
</dbReference>
<dbReference type="SUPFAM" id="SSF53822">
    <property type="entry name" value="Periplasmic binding protein-like I"/>
    <property type="match status" value="1"/>
</dbReference>
<comment type="caution">
    <text evidence="6">The sequence shown here is derived from an EMBL/GenBank/DDBJ whole genome shotgun (WGS) entry which is preliminary data.</text>
</comment>
<dbReference type="SUPFAM" id="SSF47413">
    <property type="entry name" value="lambda repressor-like DNA-binding domains"/>
    <property type="match status" value="1"/>
</dbReference>
<accession>A0ABT3MXZ4</accession>
<dbReference type="InterPro" id="IPR010982">
    <property type="entry name" value="Lambda_DNA-bd_dom_sf"/>
</dbReference>
<evidence type="ECO:0000256" key="3">
    <source>
        <dbReference type="ARBA" id="ARBA00023125"/>
    </source>
</evidence>
<dbReference type="GO" id="GO:0003677">
    <property type="term" value="F:DNA binding"/>
    <property type="evidence" value="ECO:0007669"/>
    <property type="project" value="UniProtKB-KW"/>
</dbReference>
<evidence type="ECO:0000256" key="2">
    <source>
        <dbReference type="ARBA" id="ARBA00023015"/>
    </source>
</evidence>
<keyword evidence="2" id="KW-0805">Transcription regulation</keyword>
<dbReference type="Gene3D" id="3.40.50.2300">
    <property type="match status" value="2"/>
</dbReference>
<keyword evidence="1" id="KW-0678">Repressor</keyword>
<dbReference type="RefSeq" id="WP_262563991.1">
    <property type="nucleotide sequence ID" value="NZ_JAPFCC010000001.1"/>
</dbReference>
<dbReference type="Proteomes" id="UP001209854">
    <property type="component" value="Unassembled WGS sequence"/>
</dbReference>
<evidence type="ECO:0000256" key="1">
    <source>
        <dbReference type="ARBA" id="ARBA00022491"/>
    </source>
</evidence>
<dbReference type="EMBL" id="JAPFCC010000001">
    <property type="protein sequence ID" value="MCW7554252.1"/>
    <property type="molecule type" value="Genomic_DNA"/>
</dbReference>
<keyword evidence="7" id="KW-1185">Reference proteome</keyword>
<keyword evidence="4" id="KW-0804">Transcription</keyword>
<evidence type="ECO:0000313" key="6">
    <source>
        <dbReference type="EMBL" id="MCW7554252.1"/>
    </source>
</evidence>
<keyword evidence="3 6" id="KW-0238">DNA-binding</keyword>
<dbReference type="PROSITE" id="PS00356">
    <property type="entry name" value="HTH_LACI_1"/>
    <property type="match status" value="1"/>
</dbReference>
<evidence type="ECO:0000256" key="4">
    <source>
        <dbReference type="ARBA" id="ARBA00023163"/>
    </source>
</evidence>
<feature type="domain" description="HTH lacI-type" evidence="5">
    <location>
        <begin position="1"/>
        <end position="58"/>
    </location>
</feature>
<protein>
    <submittedName>
        <fullName evidence="6">LacI family DNA-binding transcriptional regulator</fullName>
    </submittedName>
</protein>
<organism evidence="6 7">
    <name type="scientific">Endozoicomonas gorgoniicola</name>
    <dbReference type="NCBI Taxonomy" id="1234144"/>
    <lineage>
        <taxon>Bacteria</taxon>
        <taxon>Pseudomonadati</taxon>
        <taxon>Pseudomonadota</taxon>
        <taxon>Gammaproteobacteria</taxon>
        <taxon>Oceanospirillales</taxon>
        <taxon>Endozoicomonadaceae</taxon>
        <taxon>Endozoicomonas</taxon>
    </lineage>
</organism>
<dbReference type="InterPro" id="IPR000843">
    <property type="entry name" value="HTH_LacI"/>
</dbReference>
<dbReference type="SMART" id="SM00354">
    <property type="entry name" value="HTH_LACI"/>
    <property type="match status" value="1"/>
</dbReference>
<evidence type="ECO:0000259" key="5">
    <source>
        <dbReference type="PROSITE" id="PS50932"/>
    </source>
</evidence>
<dbReference type="CDD" id="cd01392">
    <property type="entry name" value="HTH_LacI"/>
    <property type="match status" value="1"/>
</dbReference>
<dbReference type="Pfam" id="PF00356">
    <property type="entry name" value="LacI"/>
    <property type="match status" value="1"/>
</dbReference>
<name>A0ABT3MXZ4_9GAMM</name>
<dbReference type="PANTHER" id="PTHR30146">
    <property type="entry name" value="LACI-RELATED TRANSCRIPTIONAL REPRESSOR"/>
    <property type="match status" value="1"/>
</dbReference>
<dbReference type="Pfam" id="PF00532">
    <property type="entry name" value="Peripla_BP_1"/>
    <property type="match status" value="1"/>
</dbReference>
<proteinExistence type="predicted"/>
<gene>
    <name evidence="6" type="ORF">NX722_16815</name>
</gene>
<sequence length="328" mass="36419">MKLEELARLAGVSKATASIILNGRAEQYRISKLTQERVTALAEKYYYIANVQAAGLRNHTSRLIALIVPELTHQGFASYARALELRLRELGYHLLVSCSEDDPEVEACALRALIGHQVDAIVTASCLNSDQTYQRLTDNCIPVILIDRKIPDSSYPCIISNDLDTSLQLTSLLLESSQQQPVYLGGVPGMCNSLNRLHGYRKVLDNAGIDVNEDYIFHHSYTAEAGYGMMTDYFSQHHALPENLLTASFTLMEGVLSFVREHYALLPEALNWATLGDNMILDLLPFSIHSAPQGYTSMAEHTIHLLLSGLAGDSEQQAIVLSRDIIRR</sequence>
<dbReference type="PROSITE" id="PS50932">
    <property type="entry name" value="HTH_LACI_2"/>
    <property type="match status" value="1"/>
</dbReference>
<dbReference type="PANTHER" id="PTHR30146:SF45">
    <property type="entry name" value="CATABOLITE REPRESSOR_ACTIVATOR"/>
    <property type="match status" value="1"/>
</dbReference>
<dbReference type="InterPro" id="IPR028082">
    <property type="entry name" value="Peripla_BP_I"/>
</dbReference>
<evidence type="ECO:0000313" key="7">
    <source>
        <dbReference type="Proteomes" id="UP001209854"/>
    </source>
</evidence>